<gene>
    <name evidence="4" type="ORF">BEMITA_LOCUS1023</name>
</gene>
<keyword evidence="5" id="KW-1185">Reference proteome</keyword>
<dbReference type="EMBL" id="OU963862">
    <property type="protein sequence ID" value="CAH0381360.1"/>
    <property type="molecule type" value="Genomic_DNA"/>
</dbReference>
<evidence type="ECO:0000313" key="5">
    <source>
        <dbReference type="Proteomes" id="UP001152759"/>
    </source>
</evidence>
<name>A0A9P0A080_BEMTA</name>
<dbReference type="Proteomes" id="UP001152759">
    <property type="component" value="Chromosome 1"/>
</dbReference>
<proteinExistence type="inferred from homology"/>
<dbReference type="SMART" id="SM00557">
    <property type="entry name" value="IG_FLMN"/>
    <property type="match status" value="1"/>
</dbReference>
<dbReference type="InterPro" id="IPR013783">
    <property type="entry name" value="Ig-like_fold"/>
</dbReference>
<evidence type="ECO:0000256" key="3">
    <source>
        <dbReference type="PROSITE-ProRule" id="PRU00087"/>
    </source>
</evidence>
<protein>
    <submittedName>
        <fullName evidence="4">Uncharacterized protein</fullName>
    </submittedName>
</protein>
<reference evidence="4" key="1">
    <citation type="submission" date="2021-12" db="EMBL/GenBank/DDBJ databases">
        <authorList>
            <person name="King R."/>
        </authorList>
    </citation>
    <scope>NUCLEOTIDE SEQUENCE</scope>
</reference>
<dbReference type="PROSITE" id="PS50194">
    <property type="entry name" value="FILAMIN_REPEAT"/>
    <property type="match status" value="1"/>
</dbReference>
<dbReference type="InterPro" id="IPR017868">
    <property type="entry name" value="Filamin/ABP280_repeat-like"/>
</dbReference>
<keyword evidence="2" id="KW-0677">Repeat</keyword>
<dbReference type="FunFam" id="2.60.40.10:FF:001145">
    <property type="entry name" value="Jitterbug, isoform I"/>
    <property type="match status" value="1"/>
</dbReference>
<dbReference type="Pfam" id="PF00630">
    <property type="entry name" value="Filamin"/>
    <property type="match status" value="1"/>
</dbReference>
<dbReference type="SUPFAM" id="SSF81296">
    <property type="entry name" value="E set domains"/>
    <property type="match status" value="1"/>
</dbReference>
<dbReference type="AlphaFoldDB" id="A0A9P0A080"/>
<sequence>MLCLPSGVDVPGSPFTLRVAGVPDASKVRVYGPGIEHGVLATFQSRFICDTRGAGAGQLTVRVRGPKGAFRVEMRRESQKDRTILCKFDPTEPGDYRVEVKWAGEHVPGSPFMVMIFDTQEELNRFLQGSHSPNSELYGSVAYSTGYAHITP</sequence>
<dbReference type="GO" id="GO:0030036">
    <property type="term" value="P:actin cytoskeleton organization"/>
    <property type="evidence" value="ECO:0007669"/>
    <property type="project" value="InterPro"/>
</dbReference>
<accession>A0A9P0A080</accession>
<comment type="similarity">
    <text evidence="1">Belongs to the filamin family.</text>
</comment>
<dbReference type="InterPro" id="IPR001298">
    <property type="entry name" value="Filamin/ABP280_rpt"/>
</dbReference>
<dbReference type="GO" id="GO:0051015">
    <property type="term" value="F:actin filament binding"/>
    <property type="evidence" value="ECO:0007669"/>
    <property type="project" value="InterPro"/>
</dbReference>
<dbReference type="InterPro" id="IPR014756">
    <property type="entry name" value="Ig_E-set"/>
</dbReference>
<dbReference type="InterPro" id="IPR044801">
    <property type="entry name" value="Filamin"/>
</dbReference>
<feature type="repeat" description="Filamin" evidence="3">
    <location>
        <begin position="20"/>
        <end position="116"/>
    </location>
</feature>
<dbReference type="Gene3D" id="2.60.40.10">
    <property type="entry name" value="Immunoglobulins"/>
    <property type="match status" value="1"/>
</dbReference>
<evidence type="ECO:0000256" key="1">
    <source>
        <dbReference type="ARBA" id="ARBA00009238"/>
    </source>
</evidence>
<evidence type="ECO:0000313" key="4">
    <source>
        <dbReference type="EMBL" id="CAH0381360.1"/>
    </source>
</evidence>
<organism evidence="4 5">
    <name type="scientific">Bemisia tabaci</name>
    <name type="common">Sweetpotato whitefly</name>
    <name type="synonym">Aleurodes tabaci</name>
    <dbReference type="NCBI Taxonomy" id="7038"/>
    <lineage>
        <taxon>Eukaryota</taxon>
        <taxon>Metazoa</taxon>
        <taxon>Ecdysozoa</taxon>
        <taxon>Arthropoda</taxon>
        <taxon>Hexapoda</taxon>
        <taxon>Insecta</taxon>
        <taxon>Pterygota</taxon>
        <taxon>Neoptera</taxon>
        <taxon>Paraneoptera</taxon>
        <taxon>Hemiptera</taxon>
        <taxon>Sternorrhyncha</taxon>
        <taxon>Aleyrodoidea</taxon>
        <taxon>Aleyrodidae</taxon>
        <taxon>Aleyrodinae</taxon>
        <taxon>Bemisia</taxon>
    </lineage>
</organism>
<dbReference type="PANTHER" id="PTHR38537">
    <property type="entry name" value="JITTERBUG, ISOFORM N"/>
    <property type="match status" value="1"/>
</dbReference>
<evidence type="ECO:0000256" key="2">
    <source>
        <dbReference type="ARBA" id="ARBA00022737"/>
    </source>
</evidence>
<dbReference type="PANTHER" id="PTHR38537:SF16">
    <property type="entry name" value="CALPONIN-HOMOLOGY (CH) DOMAIN-CONTAINING PROTEIN"/>
    <property type="match status" value="1"/>
</dbReference>